<keyword evidence="3" id="KW-1185">Reference proteome</keyword>
<dbReference type="OrthoDB" id="1718085at2759"/>
<evidence type="ECO:0000313" key="2">
    <source>
        <dbReference type="EMBL" id="PON70784.1"/>
    </source>
</evidence>
<dbReference type="AlphaFoldDB" id="A0A2P5DBW2"/>
<dbReference type="Proteomes" id="UP000237105">
    <property type="component" value="Unassembled WGS sequence"/>
</dbReference>
<gene>
    <name evidence="2" type="ORF">PanWU01x14_078100</name>
</gene>
<comment type="caution">
    <text evidence="2">The sequence shown here is derived from an EMBL/GenBank/DDBJ whole genome shotgun (WGS) entry which is preliminary data.</text>
</comment>
<keyword evidence="1" id="KW-0812">Transmembrane</keyword>
<protein>
    <submittedName>
        <fullName evidence="2">Uncharacterized protein</fullName>
    </submittedName>
</protein>
<reference evidence="3" key="1">
    <citation type="submission" date="2016-06" db="EMBL/GenBank/DDBJ databases">
        <title>Parallel loss of symbiosis genes in relatives of nitrogen-fixing non-legume Parasponia.</title>
        <authorList>
            <person name="Van Velzen R."/>
            <person name="Holmer R."/>
            <person name="Bu F."/>
            <person name="Rutten L."/>
            <person name="Van Zeijl A."/>
            <person name="Liu W."/>
            <person name="Santuari L."/>
            <person name="Cao Q."/>
            <person name="Sharma T."/>
            <person name="Shen D."/>
            <person name="Roswanjaya Y."/>
            <person name="Wardhani T."/>
            <person name="Kalhor M.S."/>
            <person name="Jansen J."/>
            <person name="Van den Hoogen J."/>
            <person name="Gungor B."/>
            <person name="Hartog M."/>
            <person name="Hontelez J."/>
            <person name="Verver J."/>
            <person name="Yang W.-C."/>
            <person name="Schijlen E."/>
            <person name="Repin R."/>
            <person name="Schilthuizen M."/>
            <person name="Schranz E."/>
            <person name="Heidstra R."/>
            <person name="Miyata K."/>
            <person name="Fedorova E."/>
            <person name="Kohlen W."/>
            <person name="Bisseling T."/>
            <person name="Smit S."/>
            <person name="Geurts R."/>
        </authorList>
    </citation>
    <scope>NUCLEOTIDE SEQUENCE [LARGE SCALE GENOMIC DNA]</scope>
    <source>
        <strain evidence="3">cv. WU1-14</strain>
    </source>
</reference>
<proteinExistence type="predicted"/>
<keyword evidence="1" id="KW-1133">Transmembrane helix</keyword>
<evidence type="ECO:0000313" key="3">
    <source>
        <dbReference type="Proteomes" id="UP000237105"/>
    </source>
</evidence>
<evidence type="ECO:0000256" key="1">
    <source>
        <dbReference type="SAM" id="Phobius"/>
    </source>
</evidence>
<name>A0A2P5DBW2_PARAD</name>
<accession>A0A2P5DBW2</accession>
<sequence length="176" mass="20646">MYNLYYFLFLLLLYFTFFVKGFYHLHIILVDPSATTSGSGAVRGPTYDKKTILIAKSATGGKLPVTFDATCRQPICVNVERFNNEIGYIVCHHGIFHHKEWRLVPEDERAPLRQYLLENFDINLRNETTLKCIDEQMRKAWKGHKYKLHTYFKDIGGEDDMNMARRTPHPDLKKEQ</sequence>
<organism evidence="2 3">
    <name type="scientific">Parasponia andersonii</name>
    <name type="common">Sponia andersonii</name>
    <dbReference type="NCBI Taxonomy" id="3476"/>
    <lineage>
        <taxon>Eukaryota</taxon>
        <taxon>Viridiplantae</taxon>
        <taxon>Streptophyta</taxon>
        <taxon>Embryophyta</taxon>
        <taxon>Tracheophyta</taxon>
        <taxon>Spermatophyta</taxon>
        <taxon>Magnoliopsida</taxon>
        <taxon>eudicotyledons</taxon>
        <taxon>Gunneridae</taxon>
        <taxon>Pentapetalae</taxon>
        <taxon>rosids</taxon>
        <taxon>fabids</taxon>
        <taxon>Rosales</taxon>
        <taxon>Cannabaceae</taxon>
        <taxon>Parasponia</taxon>
    </lineage>
</organism>
<keyword evidence="1" id="KW-0472">Membrane</keyword>
<feature type="transmembrane region" description="Helical" evidence="1">
    <location>
        <begin position="6"/>
        <end position="23"/>
    </location>
</feature>
<dbReference type="EMBL" id="JXTB01000048">
    <property type="protein sequence ID" value="PON70784.1"/>
    <property type="molecule type" value="Genomic_DNA"/>
</dbReference>